<feature type="compositionally biased region" description="Low complexity" evidence="2">
    <location>
        <begin position="983"/>
        <end position="992"/>
    </location>
</feature>
<feature type="compositionally biased region" description="Polar residues" evidence="2">
    <location>
        <begin position="330"/>
        <end position="346"/>
    </location>
</feature>
<dbReference type="VEuPathDB" id="FungiDB:ASPTUDRAFT_35996"/>
<feature type="region of interest" description="Disordered" evidence="2">
    <location>
        <begin position="192"/>
        <end position="224"/>
    </location>
</feature>
<protein>
    <recommendedName>
        <fullName evidence="5">HDA1 complex subunit</fullName>
    </recommendedName>
</protein>
<feature type="compositionally biased region" description="Low complexity" evidence="2">
    <location>
        <begin position="448"/>
        <end position="458"/>
    </location>
</feature>
<feature type="compositionally biased region" description="Basic and acidic residues" evidence="2">
    <location>
        <begin position="275"/>
        <end position="285"/>
    </location>
</feature>
<dbReference type="EMBL" id="KV878180">
    <property type="protein sequence ID" value="OJI88221.1"/>
    <property type="molecule type" value="Genomic_DNA"/>
</dbReference>
<dbReference type="InterPro" id="IPR016197">
    <property type="entry name" value="Chromo-like_dom_sf"/>
</dbReference>
<gene>
    <name evidence="3" type="ORF">ASPTUDRAFT_35996</name>
</gene>
<name>A0A1L9NG52_ASPTC</name>
<dbReference type="GO" id="GO:0070823">
    <property type="term" value="C:HDA1 complex"/>
    <property type="evidence" value="ECO:0007669"/>
    <property type="project" value="InterPro"/>
</dbReference>
<dbReference type="Proteomes" id="UP000184304">
    <property type="component" value="Unassembled WGS sequence"/>
</dbReference>
<evidence type="ECO:0000313" key="3">
    <source>
        <dbReference type="EMBL" id="OJI88221.1"/>
    </source>
</evidence>
<dbReference type="PANTHER" id="PTHR24216:SF65">
    <property type="entry name" value="PAXILLIN-LIKE PROTEIN 1"/>
    <property type="match status" value="1"/>
</dbReference>
<feature type="region of interest" description="Disordered" evidence="2">
    <location>
        <begin position="560"/>
        <end position="582"/>
    </location>
</feature>
<organism evidence="3 4">
    <name type="scientific">Aspergillus tubingensis (strain CBS 134.48)</name>
    <dbReference type="NCBI Taxonomy" id="767770"/>
    <lineage>
        <taxon>Eukaryota</taxon>
        <taxon>Fungi</taxon>
        <taxon>Dikarya</taxon>
        <taxon>Ascomycota</taxon>
        <taxon>Pezizomycotina</taxon>
        <taxon>Eurotiomycetes</taxon>
        <taxon>Eurotiomycetidae</taxon>
        <taxon>Eurotiales</taxon>
        <taxon>Aspergillaceae</taxon>
        <taxon>Aspergillus</taxon>
        <taxon>Aspergillus subgen. Circumdati</taxon>
    </lineage>
</organism>
<dbReference type="InterPro" id="IPR038609">
    <property type="entry name" value="HDA1_su2/3_sf"/>
</dbReference>
<feature type="region of interest" description="Disordered" evidence="2">
    <location>
        <begin position="400"/>
        <end position="533"/>
    </location>
</feature>
<dbReference type="STRING" id="767770.A0A1L9NG52"/>
<feature type="compositionally biased region" description="Basic and acidic residues" evidence="2">
    <location>
        <begin position="971"/>
        <end position="980"/>
    </location>
</feature>
<feature type="compositionally biased region" description="Basic residues" evidence="2">
    <location>
        <begin position="199"/>
        <end position="211"/>
    </location>
</feature>
<feature type="region of interest" description="Disordered" evidence="2">
    <location>
        <begin position="601"/>
        <end position="621"/>
    </location>
</feature>
<accession>A0A1L9NG52</accession>
<feature type="compositionally biased region" description="Polar residues" evidence="2">
    <location>
        <begin position="313"/>
        <end position="322"/>
    </location>
</feature>
<dbReference type="InterPro" id="IPR021006">
    <property type="entry name" value="Hda2/3"/>
</dbReference>
<dbReference type="OrthoDB" id="3647690at2759"/>
<feature type="compositionally biased region" description="Polar residues" evidence="2">
    <location>
        <begin position="505"/>
        <end position="522"/>
    </location>
</feature>
<dbReference type="Gene3D" id="3.40.50.12360">
    <property type="match status" value="1"/>
</dbReference>
<evidence type="ECO:0008006" key="5">
    <source>
        <dbReference type="Google" id="ProtNLM"/>
    </source>
</evidence>
<feature type="compositionally biased region" description="Polar residues" evidence="2">
    <location>
        <begin position="1246"/>
        <end position="1261"/>
    </location>
</feature>
<feature type="compositionally biased region" description="Pro residues" evidence="2">
    <location>
        <begin position="290"/>
        <end position="300"/>
    </location>
</feature>
<reference evidence="4" key="1">
    <citation type="journal article" date="2017" name="Genome Biol.">
        <title>Comparative genomics reveals high biological diversity and specific adaptations in the industrially and medically important fungal genus Aspergillus.</title>
        <authorList>
            <person name="de Vries R.P."/>
            <person name="Riley R."/>
            <person name="Wiebenga A."/>
            <person name="Aguilar-Osorio G."/>
            <person name="Amillis S."/>
            <person name="Uchima C.A."/>
            <person name="Anderluh G."/>
            <person name="Asadollahi M."/>
            <person name="Askin M."/>
            <person name="Barry K."/>
            <person name="Battaglia E."/>
            <person name="Bayram O."/>
            <person name="Benocci T."/>
            <person name="Braus-Stromeyer S.A."/>
            <person name="Caldana C."/>
            <person name="Canovas D."/>
            <person name="Cerqueira G.C."/>
            <person name="Chen F."/>
            <person name="Chen W."/>
            <person name="Choi C."/>
            <person name="Clum A."/>
            <person name="Dos Santos R.A."/>
            <person name="Damasio A.R."/>
            <person name="Diallinas G."/>
            <person name="Emri T."/>
            <person name="Fekete E."/>
            <person name="Flipphi M."/>
            <person name="Freyberg S."/>
            <person name="Gallo A."/>
            <person name="Gournas C."/>
            <person name="Habgood R."/>
            <person name="Hainaut M."/>
            <person name="Harispe M.L."/>
            <person name="Henrissat B."/>
            <person name="Hilden K.S."/>
            <person name="Hope R."/>
            <person name="Hossain A."/>
            <person name="Karabika E."/>
            <person name="Karaffa L."/>
            <person name="Karanyi Z."/>
            <person name="Krasevec N."/>
            <person name="Kuo A."/>
            <person name="Kusch H."/>
            <person name="LaButti K."/>
            <person name="Lagendijk E.L."/>
            <person name="Lapidus A."/>
            <person name="Levasseur A."/>
            <person name="Lindquist E."/>
            <person name="Lipzen A."/>
            <person name="Logrieco A.F."/>
            <person name="MacCabe A."/>
            <person name="Maekelae M.R."/>
            <person name="Malavazi I."/>
            <person name="Melin P."/>
            <person name="Meyer V."/>
            <person name="Mielnichuk N."/>
            <person name="Miskei M."/>
            <person name="Molnar A.P."/>
            <person name="Mule G."/>
            <person name="Ngan C.Y."/>
            <person name="Orejas M."/>
            <person name="Orosz E."/>
            <person name="Ouedraogo J.P."/>
            <person name="Overkamp K.M."/>
            <person name="Park H.-S."/>
            <person name="Perrone G."/>
            <person name="Piumi F."/>
            <person name="Punt P.J."/>
            <person name="Ram A.F."/>
            <person name="Ramon A."/>
            <person name="Rauscher S."/>
            <person name="Record E."/>
            <person name="Riano-Pachon D.M."/>
            <person name="Robert V."/>
            <person name="Roehrig J."/>
            <person name="Ruller R."/>
            <person name="Salamov A."/>
            <person name="Salih N.S."/>
            <person name="Samson R.A."/>
            <person name="Sandor E."/>
            <person name="Sanguinetti M."/>
            <person name="Schuetze T."/>
            <person name="Sepcic K."/>
            <person name="Shelest E."/>
            <person name="Sherlock G."/>
            <person name="Sophianopoulou V."/>
            <person name="Squina F.M."/>
            <person name="Sun H."/>
            <person name="Susca A."/>
            <person name="Todd R.B."/>
            <person name="Tsang A."/>
            <person name="Unkles S.E."/>
            <person name="van de Wiele N."/>
            <person name="van Rossen-Uffink D."/>
            <person name="Oliveira J.V."/>
            <person name="Vesth T.C."/>
            <person name="Visser J."/>
            <person name="Yu J.-H."/>
            <person name="Zhou M."/>
            <person name="Andersen M.R."/>
            <person name="Archer D.B."/>
            <person name="Baker S.E."/>
            <person name="Benoit I."/>
            <person name="Brakhage A.A."/>
            <person name="Braus G.H."/>
            <person name="Fischer R."/>
            <person name="Frisvad J.C."/>
            <person name="Goldman G.H."/>
            <person name="Houbraken J."/>
            <person name="Oakley B."/>
            <person name="Pocsi I."/>
            <person name="Scazzocchio C."/>
            <person name="Seiboth B."/>
            <person name="vanKuyk P.A."/>
            <person name="Wortman J."/>
            <person name="Dyer P.S."/>
            <person name="Grigoriev I.V."/>
        </authorList>
    </citation>
    <scope>NUCLEOTIDE SEQUENCE [LARGE SCALE GENOMIC DNA]</scope>
    <source>
        <strain evidence="4">CBS 134.48</strain>
    </source>
</reference>
<dbReference type="PANTHER" id="PTHR24216">
    <property type="entry name" value="PAXILLIN-RELATED"/>
    <property type="match status" value="1"/>
</dbReference>
<feature type="compositionally biased region" description="Polar residues" evidence="2">
    <location>
        <begin position="993"/>
        <end position="1002"/>
    </location>
</feature>
<dbReference type="Pfam" id="PF11496">
    <property type="entry name" value="HDA2-3"/>
    <property type="match status" value="1"/>
</dbReference>
<feature type="compositionally biased region" description="Low complexity" evidence="2">
    <location>
        <begin position="1231"/>
        <end position="1242"/>
    </location>
</feature>
<dbReference type="SUPFAM" id="SSF54160">
    <property type="entry name" value="Chromo domain-like"/>
    <property type="match status" value="1"/>
</dbReference>
<proteinExistence type="predicted"/>
<comment type="subunit">
    <text evidence="1">Component of the NuA4 histone acetyltransferase complex.</text>
</comment>
<feature type="compositionally biased region" description="Low complexity" evidence="2">
    <location>
        <begin position="493"/>
        <end position="504"/>
    </location>
</feature>
<evidence type="ECO:0000256" key="2">
    <source>
        <dbReference type="SAM" id="MobiDB-lite"/>
    </source>
</evidence>
<feature type="region of interest" description="Disordered" evidence="2">
    <location>
        <begin position="1225"/>
        <end position="1277"/>
    </location>
</feature>
<feature type="region of interest" description="Disordered" evidence="2">
    <location>
        <begin position="956"/>
        <end position="1002"/>
    </location>
</feature>
<keyword evidence="4" id="KW-1185">Reference proteome</keyword>
<dbReference type="AlphaFoldDB" id="A0A1L9NG52"/>
<evidence type="ECO:0000256" key="1">
    <source>
        <dbReference type="ARBA" id="ARBA00011353"/>
    </source>
</evidence>
<evidence type="ECO:0000313" key="4">
    <source>
        <dbReference type="Proteomes" id="UP000184304"/>
    </source>
</evidence>
<feature type="compositionally biased region" description="Basic and acidic residues" evidence="2">
    <location>
        <begin position="601"/>
        <end position="611"/>
    </location>
</feature>
<sequence length="1277" mass="141797">MKPSFPQSPGLESETLISLSISKVNNGDTLKQNRLTDSQLIRSPIFDIADELVASSMSCYQVKYTVIPIEKFPKLNSFFTSVGPADKQPSRAGRSPALVPSTSSPAGLFLNPSYDPLPPNTPHPCPPFEDSPFSWTIAAFTNTATSASSSTFAIPPFVQHPIALAPILYHGLLHLGHALCLRIMSRKRKSTSTIYTSHTSHKRKKRWRTQHVVHSSDNEADTDSEALSADEWLINCILDETESQYLIDWEGPWTPTWEPKENANNVAVQVWEDKKRRDQAQEEFVRSNTPPLPSPSPPPVSSVQEHSRDSLSPRPSQPQTEAPTDESRSRQSSTSPLFVSPSTVPETTLCLDDQAGGLLRSSGVDTEVPRHTSQSVTDSPLDPEVVPTASVTEVAAIISTPRQPIVSDEVEETPTTPYRPGNTDTPNVTEGIPETPHNKSSAAPSTSNLPALLPANPAEEADEIPETPSDPVDEPQLFRRASTVPESIAVNGPQTPASQPSASSFRSLLNQLFHSRSRNSMDSQEKEGPSLSDTMEKYSQFEGSTPREKLRNAYAQLRAKANPGPESATPSSAGDIEPSVPVPVPETTAPLSVRVDKEPTHPKDVEVDHDTTIPPVEPLEMGPPQTIQPSALSMHFAEEPIPGSVHLGPSEFAVPLPMDSRVKDDYERVLTSESQSIRDFLGDYQRDLLVPKMHEILNRLSNISTHPDLNIAEHINDSESDLGREAAWAEYSSAKFLLLSYLLEAASMRDIHLVIMVQGEKTQRVVERYLMGKGLSYTRPRQEMGSGTNIEVSMVKDSLSFGIQTTRNDGVMETYKAPAAIIALDKSFSSQTPTVEHMRTTFARNGNLLPVVRLLVSNSSEHIELCFSGLPEPERLKTLLQYSIRLRDVVGDLQDDALGVQEDAEELLTCLVSDNFNAHWSLPHIEPLHILSPEQLETSQQELQSRPGVDIQLTTSQAHKRAFEEEEEVEQSAKRTKTEEPTQEPTQSTESTGFPSQPLNGGLQTLEKNIVQMQNSHAAELEKLQKALAGAQARLQERENVLEKLQHRYETRTRDFHKLRREHDRLTQAKATSDQRVEKQKEELMKLKDERTQLRHELEEARESLKAGGGSAAELESAREDIRRLTKDNASLERKAEYEARQAEYTREQYQTASTVAAQSGNELRQLRSENETLKRKVEGDAAHLRELNTKNDEARHLARVLELEATLTSREDLLRRKEEELREIRKNRPSTRSTSTQPRSPKWTAGNSRPTSPGINNGSSLAGRGSALRFSSEMPL</sequence>
<feature type="region of interest" description="Disordered" evidence="2">
    <location>
        <begin position="275"/>
        <end position="384"/>
    </location>
</feature>
<dbReference type="OMA" id="TTHSIEH"/>
<feature type="compositionally biased region" description="Polar residues" evidence="2">
    <location>
        <begin position="438"/>
        <end position="447"/>
    </location>
</feature>